<proteinExistence type="predicted"/>
<feature type="compositionally biased region" description="Low complexity" evidence="1">
    <location>
        <begin position="1"/>
        <end position="15"/>
    </location>
</feature>
<organism evidence="2 3">
    <name type="scientific">Kineococcus glutinatus</name>
    <dbReference type="NCBI Taxonomy" id="1070872"/>
    <lineage>
        <taxon>Bacteria</taxon>
        <taxon>Bacillati</taxon>
        <taxon>Actinomycetota</taxon>
        <taxon>Actinomycetes</taxon>
        <taxon>Kineosporiales</taxon>
        <taxon>Kineosporiaceae</taxon>
        <taxon>Kineococcus</taxon>
    </lineage>
</organism>
<dbReference type="Proteomes" id="UP001501195">
    <property type="component" value="Unassembled WGS sequence"/>
</dbReference>
<dbReference type="CDD" id="cd15482">
    <property type="entry name" value="Sialidase_non-viral"/>
    <property type="match status" value="1"/>
</dbReference>
<protein>
    <recommendedName>
        <fullName evidence="4">BNR repeat protein</fullName>
    </recommendedName>
</protein>
<evidence type="ECO:0008006" key="4">
    <source>
        <dbReference type="Google" id="ProtNLM"/>
    </source>
</evidence>
<evidence type="ECO:0000313" key="2">
    <source>
        <dbReference type="EMBL" id="GAA4966987.1"/>
    </source>
</evidence>
<dbReference type="RefSeq" id="WP_345710975.1">
    <property type="nucleotide sequence ID" value="NZ_BAABIL010000084.1"/>
</dbReference>
<dbReference type="InterPro" id="IPR036278">
    <property type="entry name" value="Sialidase_sf"/>
</dbReference>
<evidence type="ECO:0000256" key="1">
    <source>
        <dbReference type="SAM" id="MobiDB-lite"/>
    </source>
</evidence>
<dbReference type="PANTHER" id="PTHR38792:SF3">
    <property type="entry name" value="BNR_ASP-BOX REPEAT DOMAIN PROTEIN (AFU_ORTHOLOGUE AFUA_7G06430)-RELATED"/>
    <property type="match status" value="1"/>
</dbReference>
<feature type="region of interest" description="Disordered" evidence="1">
    <location>
        <begin position="1"/>
        <end position="24"/>
    </location>
</feature>
<comment type="caution">
    <text evidence="2">The sequence shown here is derived from an EMBL/GenBank/DDBJ whole genome shotgun (WGS) entry which is preliminary data.</text>
</comment>
<dbReference type="Gene3D" id="2.120.10.10">
    <property type="match status" value="1"/>
</dbReference>
<dbReference type="PANTHER" id="PTHR38792">
    <property type="entry name" value="BNR/ASP-BOX REPEAT DOMAIN PROTEIN (AFU_ORTHOLOGUE AFUA_7G06430)-RELATED"/>
    <property type="match status" value="1"/>
</dbReference>
<dbReference type="EMBL" id="BAABIL010000084">
    <property type="protein sequence ID" value="GAA4966987.1"/>
    <property type="molecule type" value="Genomic_DNA"/>
</dbReference>
<evidence type="ECO:0000313" key="3">
    <source>
        <dbReference type="Proteomes" id="UP001501195"/>
    </source>
</evidence>
<keyword evidence="3" id="KW-1185">Reference proteome</keyword>
<dbReference type="SUPFAM" id="SSF50939">
    <property type="entry name" value="Sialidases"/>
    <property type="match status" value="1"/>
</dbReference>
<sequence length="398" mass="42151">MTAQATTDQTTTGQTRLAPTAPGVTTTVVHRGSVGEAGSMYTRLTACDPAGRNAGALLLTWELRLGVTDPGGPVFPVLRSLDGGRTWHEHARVTDPLGRGNRYQPVIYELPADLAHLRAGDLLLAGNSIPADGSSTTLVLHSSRDGGATWELEGVVDEGGPAVYDPSRTSTTTAVWEPDLLLVDGVLHVCYADERRKAQGMLQTISRRSTRDLRTWGDVETVVGVPNRWTRPGMFVATGPLPDGTYRAVVEVVGPHEVPIHLRTSADGVDWGDPAQLGPQLVGRDGVSLSGTPNIAWCPDGRGGTTLLATGRHSWLDGREGNHALVSDDGGATWRSVKLPVPAVRHVHGDSTGYSQSVRWNAAGELVQATTVRGATGSSDVVVAVVEGDWRRLVADEG</sequence>
<name>A0ABP9HBX2_9ACTN</name>
<accession>A0ABP9HBX2</accession>
<gene>
    <name evidence="2" type="ORF">GCM10023225_07210</name>
</gene>
<reference evidence="3" key="1">
    <citation type="journal article" date="2019" name="Int. J. Syst. Evol. Microbiol.">
        <title>The Global Catalogue of Microorganisms (GCM) 10K type strain sequencing project: providing services to taxonomists for standard genome sequencing and annotation.</title>
        <authorList>
            <consortium name="The Broad Institute Genomics Platform"/>
            <consortium name="The Broad Institute Genome Sequencing Center for Infectious Disease"/>
            <person name="Wu L."/>
            <person name="Ma J."/>
        </authorList>
    </citation>
    <scope>NUCLEOTIDE SEQUENCE [LARGE SCALE GENOMIC DNA]</scope>
    <source>
        <strain evidence="3">JCM 18126</strain>
    </source>
</reference>